<reference evidence="2 3" key="1">
    <citation type="submission" date="2017-04" db="EMBL/GenBank/DDBJ databases">
        <title>Genome Sequence of the Model Brown-Rot Fungus Postia placenta SB12.</title>
        <authorList>
            <consortium name="DOE Joint Genome Institute"/>
            <person name="Gaskell J."/>
            <person name="Kersten P."/>
            <person name="Larrondo L.F."/>
            <person name="Canessa P."/>
            <person name="Martinez D."/>
            <person name="Hibbett D."/>
            <person name="Schmoll M."/>
            <person name="Kubicek C.P."/>
            <person name="Martinez A.T."/>
            <person name="Yadav J."/>
            <person name="Master E."/>
            <person name="Magnuson J.K."/>
            <person name="James T."/>
            <person name="Yaver D."/>
            <person name="Berka R."/>
            <person name="Labutti K."/>
            <person name="Lipzen A."/>
            <person name="Aerts A."/>
            <person name="Barry K."/>
            <person name="Henrissat B."/>
            <person name="Blanchette R."/>
            <person name="Grigoriev I."/>
            <person name="Cullen D."/>
        </authorList>
    </citation>
    <scope>NUCLEOTIDE SEQUENCE [LARGE SCALE GENOMIC DNA]</scope>
    <source>
        <strain evidence="2 3">MAD-698-R-SB12</strain>
    </source>
</reference>
<evidence type="ECO:0000313" key="3">
    <source>
        <dbReference type="Proteomes" id="UP000194127"/>
    </source>
</evidence>
<gene>
    <name evidence="2" type="ORF">POSPLADRAFT_1040672</name>
</gene>
<accession>A0A1X6MWM2</accession>
<protein>
    <submittedName>
        <fullName evidence="2">Uncharacterized protein</fullName>
    </submittedName>
</protein>
<keyword evidence="3" id="KW-1185">Reference proteome</keyword>
<organism evidence="2 3">
    <name type="scientific">Postia placenta MAD-698-R-SB12</name>
    <dbReference type="NCBI Taxonomy" id="670580"/>
    <lineage>
        <taxon>Eukaryota</taxon>
        <taxon>Fungi</taxon>
        <taxon>Dikarya</taxon>
        <taxon>Basidiomycota</taxon>
        <taxon>Agaricomycotina</taxon>
        <taxon>Agaricomycetes</taxon>
        <taxon>Polyporales</taxon>
        <taxon>Adustoporiaceae</taxon>
        <taxon>Rhodonia</taxon>
    </lineage>
</organism>
<dbReference type="GeneID" id="36322729"/>
<feature type="compositionally biased region" description="Acidic residues" evidence="1">
    <location>
        <begin position="175"/>
        <end position="201"/>
    </location>
</feature>
<dbReference type="RefSeq" id="XP_024337434.1">
    <property type="nucleotide sequence ID" value="XM_024477779.1"/>
</dbReference>
<dbReference type="OrthoDB" id="2162994at2759"/>
<proteinExistence type="predicted"/>
<dbReference type="STRING" id="670580.A0A1X6MWM2"/>
<evidence type="ECO:0000313" key="2">
    <source>
        <dbReference type="EMBL" id="OSX60640.1"/>
    </source>
</evidence>
<sequence>MALHPAAIHPSQHHHSQLNGRPGSDRTLHRTDTMPVHHTSQSSRALGPSGPHILASPPYGRHDRERDESRTRPGTPHGQRMGTQRAPTPPYIATLPGSSVNDEEYEADRAPRQRGSRAQSPASHHHRARVNGSKSSSATPPVNGMVNGVSSARGSPRGSDMSRTSGGDKQRSDVDMDADADADADADPDAEAEVDADADPDAELLEAVDAAEANNADDEWLKKEEM</sequence>
<name>A0A1X6MWM2_9APHY</name>
<dbReference type="Proteomes" id="UP000194127">
    <property type="component" value="Unassembled WGS sequence"/>
</dbReference>
<feature type="region of interest" description="Disordered" evidence="1">
    <location>
        <begin position="1"/>
        <end position="201"/>
    </location>
</feature>
<evidence type="ECO:0000256" key="1">
    <source>
        <dbReference type="SAM" id="MobiDB-lite"/>
    </source>
</evidence>
<dbReference type="EMBL" id="KZ110600">
    <property type="protein sequence ID" value="OSX60640.1"/>
    <property type="molecule type" value="Genomic_DNA"/>
</dbReference>
<feature type="compositionally biased region" description="Basic and acidic residues" evidence="1">
    <location>
        <begin position="60"/>
        <end position="71"/>
    </location>
</feature>
<dbReference type="AlphaFoldDB" id="A0A1X6MWM2"/>
<feature type="compositionally biased region" description="Basic and acidic residues" evidence="1">
    <location>
        <begin position="23"/>
        <end position="32"/>
    </location>
</feature>